<keyword evidence="3" id="KW-1185">Reference proteome</keyword>
<reference evidence="2" key="2">
    <citation type="submission" date="2020-09" db="EMBL/GenBank/DDBJ databases">
        <authorList>
            <person name="Sun Q."/>
            <person name="Ohkuma M."/>
        </authorList>
    </citation>
    <scope>NUCLEOTIDE SEQUENCE</scope>
    <source>
        <strain evidence="2">JCM 4125</strain>
    </source>
</reference>
<protein>
    <submittedName>
        <fullName evidence="2">Oxidoreductase</fullName>
    </submittedName>
</protein>
<dbReference type="Pfam" id="PF01266">
    <property type="entry name" value="DAO"/>
    <property type="match status" value="1"/>
</dbReference>
<dbReference type="InterPro" id="IPR036188">
    <property type="entry name" value="FAD/NAD-bd_sf"/>
</dbReference>
<dbReference type="SUPFAM" id="SSF51905">
    <property type="entry name" value="FAD/NAD(P)-binding domain"/>
    <property type="match status" value="1"/>
</dbReference>
<dbReference type="Proteomes" id="UP000646776">
    <property type="component" value="Unassembled WGS sequence"/>
</dbReference>
<sequence length="458" mass="46986">MSLFAGGTPCWAPDGPAARGGVDVPSLVHGRLGADVVVVGAGLVGLSTAYHLAERRPSLDIAVVDAERPAAGASGRGTGLLGPRVGPPVDQAARRHGPAAARRMHQASVEAVRHAVDLCARLGVPCADGEQIVAARSRTGLASLARQAAAYRALNLDVPVLSAADIRQRVDVPYQAGLLHRHTATLDPAALTAALARACAAKGVRLYGGSPLREVRGGEGGEAGEGRMPELVFPHGTVRAPQAVLAVNAGVAGLGVPVGTVLGVEVHAVATGPLDPEARALLGAGGGPAVIDAVPLAPFFSLTEDGRLVVGGGTALLPDGAAPRRIAVLRTFAWNRLEQWLRTLHPALAGVEITHRWAGRIGVTADGLPVVGPVRGRAGVWYAGGCNGHGLAMSVAHGAYLSAALLGAADTPEPLPWHRSRAPRLPVSGVTRPVLRACLAWTDRTARRATWPELGPRR</sequence>
<proteinExistence type="predicted"/>
<evidence type="ECO:0000313" key="3">
    <source>
        <dbReference type="Proteomes" id="UP000646776"/>
    </source>
</evidence>
<gene>
    <name evidence="2" type="ORF">GCM10010226_84730</name>
</gene>
<dbReference type="RefSeq" id="WP_189717943.1">
    <property type="nucleotide sequence ID" value="NZ_BMSA01000044.1"/>
</dbReference>
<dbReference type="AlphaFoldDB" id="A0A918HRV3"/>
<dbReference type="Gene3D" id="3.30.9.10">
    <property type="entry name" value="D-Amino Acid Oxidase, subunit A, domain 2"/>
    <property type="match status" value="1"/>
</dbReference>
<organism evidence="2 3">
    <name type="scientific">Streptomyces phaeofaciens</name>
    <dbReference type="NCBI Taxonomy" id="68254"/>
    <lineage>
        <taxon>Bacteria</taxon>
        <taxon>Bacillati</taxon>
        <taxon>Actinomycetota</taxon>
        <taxon>Actinomycetes</taxon>
        <taxon>Kitasatosporales</taxon>
        <taxon>Streptomycetaceae</taxon>
        <taxon>Streptomyces</taxon>
    </lineage>
</organism>
<dbReference type="InterPro" id="IPR006076">
    <property type="entry name" value="FAD-dep_OxRdtase"/>
</dbReference>
<dbReference type="PANTHER" id="PTHR13847">
    <property type="entry name" value="SARCOSINE DEHYDROGENASE-RELATED"/>
    <property type="match status" value="1"/>
</dbReference>
<dbReference type="Gene3D" id="3.50.50.60">
    <property type="entry name" value="FAD/NAD(P)-binding domain"/>
    <property type="match status" value="1"/>
</dbReference>
<comment type="caution">
    <text evidence="2">The sequence shown here is derived from an EMBL/GenBank/DDBJ whole genome shotgun (WGS) entry which is preliminary data.</text>
</comment>
<reference evidence="2" key="1">
    <citation type="journal article" date="2014" name="Int. J. Syst. Evol. Microbiol.">
        <title>Complete genome sequence of Corynebacterium casei LMG S-19264T (=DSM 44701T), isolated from a smear-ripened cheese.</title>
        <authorList>
            <consortium name="US DOE Joint Genome Institute (JGI-PGF)"/>
            <person name="Walter F."/>
            <person name="Albersmeier A."/>
            <person name="Kalinowski J."/>
            <person name="Ruckert C."/>
        </authorList>
    </citation>
    <scope>NUCLEOTIDE SEQUENCE</scope>
    <source>
        <strain evidence="2">JCM 4125</strain>
    </source>
</reference>
<name>A0A918HRV3_9ACTN</name>
<dbReference type="EMBL" id="BMSA01000044">
    <property type="protein sequence ID" value="GGT93980.1"/>
    <property type="molecule type" value="Genomic_DNA"/>
</dbReference>
<accession>A0A918HRV3</accession>
<feature type="domain" description="FAD dependent oxidoreductase" evidence="1">
    <location>
        <begin position="35"/>
        <end position="402"/>
    </location>
</feature>
<dbReference type="PANTHER" id="PTHR13847:SF281">
    <property type="entry name" value="FAD DEPENDENT OXIDOREDUCTASE DOMAIN-CONTAINING PROTEIN"/>
    <property type="match status" value="1"/>
</dbReference>
<dbReference type="GO" id="GO:0005737">
    <property type="term" value="C:cytoplasm"/>
    <property type="evidence" value="ECO:0007669"/>
    <property type="project" value="TreeGrafter"/>
</dbReference>
<evidence type="ECO:0000313" key="2">
    <source>
        <dbReference type="EMBL" id="GGT93980.1"/>
    </source>
</evidence>
<evidence type="ECO:0000259" key="1">
    <source>
        <dbReference type="Pfam" id="PF01266"/>
    </source>
</evidence>